<dbReference type="Proteomes" id="UP000547458">
    <property type="component" value="Unassembled WGS sequence"/>
</dbReference>
<sequence length="308" mass="33073">MFYWIMKRIIVGPLVNLLFRPWVKGMDNIPSTGAAVLVSNHLSFSDSIFLPLSVPRPVVFLAKSEYFTGRGVKGKLTAAFFRLTNQLPMDRSGGAASATSLSAGEEVLRSGGLLGIYPEGTRSPDGRLYRGKTGVAKLILATGVPVIPVAMIGTDKVQPIGRRIPNIRRIGIIVGEPLDFRRYAGLGEDRFVQRSVTDEIMYELMRLSGQEYVDVYASSVKERLANAKSAGKKAPRAVDPKRRAAVRLEGSSGSEAVPPSNSALPPSVEGPLPGEIRTIGRPMDKPSPAAEQSGAAPDEEGGQNSRAM</sequence>
<proteinExistence type="predicted"/>
<feature type="domain" description="Phospholipid/glycerol acyltransferase" evidence="4">
    <location>
        <begin position="35"/>
        <end position="154"/>
    </location>
</feature>
<evidence type="ECO:0000256" key="1">
    <source>
        <dbReference type="ARBA" id="ARBA00022679"/>
    </source>
</evidence>
<dbReference type="SMART" id="SM00563">
    <property type="entry name" value="PlsC"/>
    <property type="match status" value="1"/>
</dbReference>
<evidence type="ECO:0000256" key="2">
    <source>
        <dbReference type="ARBA" id="ARBA00023315"/>
    </source>
</evidence>
<accession>A0A846RFV1</accession>
<keyword evidence="1 5" id="KW-0808">Transferase</keyword>
<dbReference type="AlphaFoldDB" id="A0A846RFV1"/>
<evidence type="ECO:0000256" key="3">
    <source>
        <dbReference type="SAM" id="MobiDB-lite"/>
    </source>
</evidence>
<reference evidence="5 6" key="1">
    <citation type="submission" date="2020-03" db="EMBL/GenBank/DDBJ databases">
        <title>Sequencing the genomes of 1000 actinobacteria strains.</title>
        <authorList>
            <person name="Klenk H.-P."/>
        </authorList>
    </citation>
    <scope>NUCLEOTIDE SEQUENCE [LARGE SCALE GENOMIC DNA]</scope>
    <source>
        <strain evidence="5 6">DSM 16403</strain>
    </source>
</reference>
<evidence type="ECO:0000313" key="5">
    <source>
        <dbReference type="EMBL" id="NJC22068.1"/>
    </source>
</evidence>
<feature type="compositionally biased region" description="Polar residues" evidence="3">
    <location>
        <begin position="251"/>
        <end position="264"/>
    </location>
</feature>
<feature type="region of interest" description="Disordered" evidence="3">
    <location>
        <begin position="226"/>
        <end position="308"/>
    </location>
</feature>
<dbReference type="EMBL" id="JAATJL010000001">
    <property type="protein sequence ID" value="NJC22068.1"/>
    <property type="molecule type" value="Genomic_DNA"/>
</dbReference>
<gene>
    <name evidence="5" type="ORF">BJ994_001144</name>
</gene>
<dbReference type="GO" id="GO:0006654">
    <property type="term" value="P:phosphatidic acid biosynthetic process"/>
    <property type="evidence" value="ECO:0007669"/>
    <property type="project" value="TreeGrafter"/>
</dbReference>
<dbReference type="GO" id="GO:0005886">
    <property type="term" value="C:plasma membrane"/>
    <property type="evidence" value="ECO:0007669"/>
    <property type="project" value="TreeGrafter"/>
</dbReference>
<evidence type="ECO:0000259" key="4">
    <source>
        <dbReference type="SMART" id="SM00563"/>
    </source>
</evidence>
<dbReference type="EC" id="2.3.1.51" evidence="5"/>
<dbReference type="PANTHER" id="PTHR10434:SF11">
    <property type="entry name" value="1-ACYL-SN-GLYCEROL-3-PHOSPHATE ACYLTRANSFERASE"/>
    <property type="match status" value="1"/>
</dbReference>
<dbReference type="PANTHER" id="PTHR10434">
    <property type="entry name" value="1-ACYL-SN-GLYCEROL-3-PHOSPHATE ACYLTRANSFERASE"/>
    <property type="match status" value="1"/>
</dbReference>
<keyword evidence="2 5" id="KW-0012">Acyltransferase</keyword>
<dbReference type="InterPro" id="IPR002123">
    <property type="entry name" value="Plipid/glycerol_acylTrfase"/>
</dbReference>
<evidence type="ECO:0000313" key="6">
    <source>
        <dbReference type="Proteomes" id="UP000547458"/>
    </source>
</evidence>
<protein>
    <submittedName>
        <fullName evidence="5">1-acyl-sn-glycerol-3-phosphate acyltransferase</fullName>
        <ecNumber evidence="5">2.3.1.51</ecNumber>
    </submittedName>
</protein>
<dbReference type="GO" id="GO:0003841">
    <property type="term" value="F:1-acylglycerol-3-phosphate O-acyltransferase activity"/>
    <property type="evidence" value="ECO:0007669"/>
    <property type="project" value="UniProtKB-EC"/>
</dbReference>
<dbReference type="Pfam" id="PF01553">
    <property type="entry name" value="Acyltransferase"/>
    <property type="match status" value="1"/>
</dbReference>
<dbReference type="RefSeq" id="WP_167992392.1">
    <property type="nucleotide sequence ID" value="NZ_JAATJL010000001.1"/>
</dbReference>
<dbReference type="SUPFAM" id="SSF69593">
    <property type="entry name" value="Glycerol-3-phosphate (1)-acyltransferase"/>
    <property type="match status" value="1"/>
</dbReference>
<organism evidence="5 6">
    <name type="scientific">Arthrobacter pigmenti</name>
    <dbReference type="NCBI Taxonomy" id="271432"/>
    <lineage>
        <taxon>Bacteria</taxon>
        <taxon>Bacillati</taxon>
        <taxon>Actinomycetota</taxon>
        <taxon>Actinomycetes</taxon>
        <taxon>Micrococcales</taxon>
        <taxon>Micrococcaceae</taxon>
        <taxon>Arthrobacter</taxon>
    </lineage>
</organism>
<name>A0A846RFV1_9MICC</name>
<comment type="caution">
    <text evidence="5">The sequence shown here is derived from an EMBL/GenBank/DDBJ whole genome shotgun (WGS) entry which is preliminary data.</text>
</comment>
<keyword evidence="6" id="KW-1185">Reference proteome</keyword>
<dbReference type="CDD" id="cd07989">
    <property type="entry name" value="LPLAT_AGPAT-like"/>
    <property type="match status" value="1"/>
</dbReference>